<keyword evidence="1" id="KW-0732">Signal</keyword>
<gene>
    <name evidence="2" type="ORF">Cco03nite_27330</name>
</gene>
<keyword evidence="3" id="KW-1185">Reference proteome</keyword>
<evidence type="ECO:0000256" key="1">
    <source>
        <dbReference type="SAM" id="SignalP"/>
    </source>
</evidence>
<feature type="chain" id="PRO_5039372527" description="LGFP repeat-containing protein" evidence="1">
    <location>
        <begin position="31"/>
        <end position="355"/>
    </location>
</feature>
<dbReference type="EMBL" id="BONI01000019">
    <property type="protein sequence ID" value="GIG06033.1"/>
    <property type="molecule type" value="Genomic_DNA"/>
</dbReference>
<feature type="signal peptide" evidence="1">
    <location>
        <begin position="1"/>
        <end position="30"/>
    </location>
</feature>
<proteinExistence type="predicted"/>
<evidence type="ECO:0008006" key="4">
    <source>
        <dbReference type="Google" id="ProtNLM"/>
    </source>
</evidence>
<accession>A0A8J3P714</accession>
<dbReference type="AlphaFoldDB" id="A0A8J3P714"/>
<dbReference type="Proteomes" id="UP000630887">
    <property type="component" value="Unassembled WGS sequence"/>
</dbReference>
<reference evidence="2 3" key="1">
    <citation type="submission" date="2021-01" db="EMBL/GenBank/DDBJ databases">
        <title>Whole genome shotgun sequence of Catellatospora coxensis NBRC 107359.</title>
        <authorList>
            <person name="Komaki H."/>
            <person name="Tamura T."/>
        </authorList>
    </citation>
    <scope>NUCLEOTIDE SEQUENCE [LARGE SCALE GENOMIC DNA]</scope>
    <source>
        <strain evidence="2 3">NBRC 107359</strain>
    </source>
</reference>
<sequence>MIRRPHIPHRTRSRVVAGVLAALVAATGFATTGAGRADAGGPTLVPLVAFHSPSRGDYFTTTQEGWVCQYSGTCPRDAGYQIVGMQGHVYNPANPQPAGTVPLFHWWNPSRGDNFLTTDPNWSGNVGDTRSSGVTYTLFRIEGFVPTTHLGGIPLRSYWNAAAADNAAIATWRRDAAPSGYAFYRHEGFLLPPEGDALTRCTARAAPSSWEVFGQEIPANAITTRGDTLSDGDATLVEAAWEGTITTDYWGHVESVYGYSWSHATPGFPAPGEPPYAMVGRVTTGAMFVSSRGWYEAGSWFPVLGTRDTGAPSRSPCLVYRARGVATGDLQLSFNDPVLSDNGGLAYTEVDHWFG</sequence>
<name>A0A8J3P714_9ACTN</name>
<evidence type="ECO:0000313" key="2">
    <source>
        <dbReference type="EMBL" id="GIG06033.1"/>
    </source>
</evidence>
<organism evidence="2 3">
    <name type="scientific">Catellatospora coxensis</name>
    <dbReference type="NCBI Taxonomy" id="310354"/>
    <lineage>
        <taxon>Bacteria</taxon>
        <taxon>Bacillati</taxon>
        <taxon>Actinomycetota</taxon>
        <taxon>Actinomycetes</taxon>
        <taxon>Micromonosporales</taxon>
        <taxon>Micromonosporaceae</taxon>
        <taxon>Catellatospora</taxon>
    </lineage>
</organism>
<comment type="caution">
    <text evidence="2">The sequence shown here is derived from an EMBL/GenBank/DDBJ whole genome shotgun (WGS) entry which is preliminary data.</text>
</comment>
<protein>
    <recommendedName>
        <fullName evidence="4">LGFP repeat-containing protein</fullName>
    </recommendedName>
</protein>
<evidence type="ECO:0000313" key="3">
    <source>
        <dbReference type="Proteomes" id="UP000630887"/>
    </source>
</evidence>